<evidence type="ECO:0000256" key="3">
    <source>
        <dbReference type="ARBA" id="ARBA00004752"/>
    </source>
</evidence>
<dbReference type="GO" id="GO:0051301">
    <property type="term" value="P:cell division"/>
    <property type="evidence" value="ECO:0007669"/>
    <property type="project" value="UniProtKB-KW"/>
</dbReference>
<keyword evidence="10 17" id="KW-0067">ATP-binding</keyword>
<dbReference type="SUPFAM" id="SSF53623">
    <property type="entry name" value="MurD-like peptide ligases, catalytic domain"/>
    <property type="match status" value="1"/>
</dbReference>
<dbReference type="AlphaFoldDB" id="A0A6I2UEZ6"/>
<feature type="binding site" evidence="17">
    <location>
        <begin position="116"/>
        <end position="122"/>
    </location>
    <ligand>
        <name>ATP</name>
        <dbReference type="ChEBI" id="CHEBI:30616"/>
    </ligand>
</feature>
<comment type="function">
    <text evidence="1 17 18">Cell wall formation. Catalyzes the addition of glutamate to the nucleotide precursor UDP-N-acetylmuramoyl-L-alanine (UMA).</text>
</comment>
<dbReference type="GeneID" id="96778350"/>
<dbReference type="GO" id="GO:0005524">
    <property type="term" value="F:ATP binding"/>
    <property type="evidence" value="ECO:0007669"/>
    <property type="project" value="UniProtKB-UniRule"/>
</dbReference>
<protein>
    <recommendedName>
        <fullName evidence="6 17">UDP-N-acetylmuramoylalanine--D-glutamate ligase</fullName>
        <ecNumber evidence="5 17">6.3.2.9</ecNumber>
    </recommendedName>
    <alternativeName>
        <fullName evidence="15 17">D-glutamic acid-adding enzyme</fullName>
    </alternativeName>
    <alternativeName>
        <fullName evidence="14 17">UDP-N-acetylmuramoyl-L-alanyl-D-glutamate synthetase</fullName>
    </alternativeName>
</protein>
<comment type="pathway">
    <text evidence="3 17 18">Cell wall biogenesis; peptidoglycan biosynthesis.</text>
</comment>
<dbReference type="PANTHER" id="PTHR43692:SF1">
    <property type="entry name" value="UDP-N-ACETYLMURAMOYLALANINE--D-GLUTAMATE LIGASE"/>
    <property type="match status" value="1"/>
</dbReference>
<dbReference type="GO" id="GO:0071555">
    <property type="term" value="P:cell wall organization"/>
    <property type="evidence" value="ECO:0007669"/>
    <property type="project" value="UniProtKB-KW"/>
</dbReference>
<comment type="caution">
    <text evidence="21">The sequence shown here is derived from an EMBL/GenBank/DDBJ whole genome shotgun (WGS) entry which is preliminary data.</text>
</comment>
<evidence type="ECO:0000256" key="16">
    <source>
        <dbReference type="ARBA" id="ARBA00047632"/>
    </source>
</evidence>
<dbReference type="Gene3D" id="3.40.50.720">
    <property type="entry name" value="NAD(P)-binding Rossmann-like Domain"/>
    <property type="match status" value="1"/>
</dbReference>
<keyword evidence="9 17" id="KW-0547">Nucleotide-binding</keyword>
<reference evidence="21 22" key="1">
    <citation type="submission" date="2019-08" db="EMBL/GenBank/DDBJ databases">
        <title>In-depth cultivation of the pig gut microbiome towards novel bacterial diversity and tailored functional studies.</title>
        <authorList>
            <person name="Wylensek D."/>
            <person name="Hitch T.C.A."/>
            <person name="Clavel T."/>
        </authorList>
    </citation>
    <scope>NUCLEOTIDE SEQUENCE [LARGE SCALE GENOMIC DNA]</scope>
    <source>
        <strain evidence="21 22">WCA-693-APC-5D-A</strain>
    </source>
</reference>
<dbReference type="SUPFAM" id="SSF51984">
    <property type="entry name" value="MurCD N-terminal domain"/>
    <property type="match status" value="1"/>
</dbReference>
<dbReference type="InterPro" id="IPR036615">
    <property type="entry name" value="Mur_ligase_C_dom_sf"/>
</dbReference>
<evidence type="ECO:0000256" key="2">
    <source>
        <dbReference type="ARBA" id="ARBA00004496"/>
    </source>
</evidence>
<comment type="subcellular location">
    <subcellularLocation>
        <location evidence="2 17 18">Cytoplasm</location>
    </subcellularLocation>
</comment>
<evidence type="ECO:0000256" key="18">
    <source>
        <dbReference type="RuleBase" id="RU003664"/>
    </source>
</evidence>
<dbReference type="InterPro" id="IPR036565">
    <property type="entry name" value="Mur-like_cat_sf"/>
</dbReference>
<evidence type="ECO:0000256" key="10">
    <source>
        <dbReference type="ARBA" id="ARBA00022840"/>
    </source>
</evidence>
<evidence type="ECO:0000313" key="21">
    <source>
        <dbReference type="EMBL" id="MSU08425.1"/>
    </source>
</evidence>
<keyword evidence="11 17" id="KW-0133">Cell shape</keyword>
<keyword evidence="13 17" id="KW-0961">Cell wall biogenesis/degradation</keyword>
<evidence type="ECO:0000256" key="7">
    <source>
        <dbReference type="ARBA" id="ARBA00022490"/>
    </source>
</evidence>
<evidence type="ECO:0000259" key="19">
    <source>
        <dbReference type="Pfam" id="PF02875"/>
    </source>
</evidence>
<dbReference type="EMBL" id="VUNR01000007">
    <property type="protein sequence ID" value="MSU08425.1"/>
    <property type="molecule type" value="Genomic_DNA"/>
</dbReference>
<comment type="catalytic activity">
    <reaction evidence="16 17 18">
        <text>UDP-N-acetyl-alpha-D-muramoyl-L-alanine + D-glutamate + ATP = UDP-N-acetyl-alpha-D-muramoyl-L-alanyl-D-glutamate + ADP + phosphate + H(+)</text>
        <dbReference type="Rhea" id="RHEA:16429"/>
        <dbReference type="ChEBI" id="CHEBI:15378"/>
        <dbReference type="ChEBI" id="CHEBI:29986"/>
        <dbReference type="ChEBI" id="CHEBI:30616"/>
        <dbReference type="ChEBI" id="CHEBI:43474"/>
        <dbReference type="ChEBI" id="CHEBI:83898"/>
        <dbReference type="ChEBI" id="CHEBI:83900"/>
        <dbReference type="ChEBI" id="CHEBI:456216"/>
        <dbReference type="EC" id="6.3.2.9"/>
    </reaction>
</comment>
<evidence type="ECO:0000256" key="8">
    <source>
        <dbReference type="ARBA" id="ARBA00022598"/>
    </source>
</evidence>
<evidence type="ECO:0000256" key="15">
    <source>
        <dbReference type="ARBA" id="ARBA00032324"/>
    </source>
</evidence>
<evidence type="ECO:0000313" key="22">
    <source>
        <dbReference type="Proteomes" id="UP000433181"/>
    </source>
</evidence>
<comment type="similarity">
    <text evidence="4 17">Belongs to the MurCDEF family.</text>
</comment>
<dbReference type="Pfam" id="PF02875">
    <property type="entry name" value="Mur_ligase_C"/>
    <property type="match status" value="1"/>
</dbReference>
<dbReference type="InterPro" id="IPR005762">
    <property type="entry name" value="MurD"/>
</dbReference>
<dbReference type="GO" id="GO:0008360">
    <property type="term" value="P:regulation of cell shape"/>
    <property type="evidence" value="ECO:0007669"/>
    <property type="project" value="UniProtKB-KW"/>
</dbReference>
<dbReference type="PANTHER" id="PTHR43692">
    <property type="entry name" value="UDP-N-ACETYLMURAMOYLALANINE--D-GLUTAMATE LIGASE"/>
    <property type="match status" value="1"/>
</dbReference>
<keyword evidence="8 17" id="KW-0436">Ligase</keyword>
<evidence type="ECO:0000256" key="13">
    <source>
        <dbReference type="ARBA" id="ARBA00023316"/>
    </source>
</evidence>
<dbReference type="Gene3D" id="3.90.190.20">
    <property type="entry name" value="Mur ligase, C-terminal domain"/>
    <property type="match status" value="1"/>
</dbReference>
<dbReference type="UniPathway" id="UPA00219"/>
<proteinExistence type="inferred from homology"/>
<dbReference type="GO" id="GO:0005737">
    <property type="term" value="C:cytoplasm"/>
    <property type="evidence" value="ECO:0007669"/>
    <property type="project" value="UniProtKB-SubCell"/>
</dbReference>
<evidence type="ECO:0000256" key="1">
    <source>
        <dbReference type="ARBA" id="ARBA00002734"/>
    </source>
</evidence>
<dbReference type="SUPFAM" id="SSF53244">
    <property type="entry name" value="MurD-like peptide ligases, peptide-binding domain"/>
    <property type="match status" value="1"/>
</dbReference>
<dbReference type="HAMAP" id="MF_00639">
    <property type="entry name" value="MurD"/>
    <property type="match status" value="1"/>
</dbReference>
<evidence type="ECO:0000259" key="20">
    <source>
        <dbReference type="Pfam" id="PF08245"/>
    </source>
</evidence>
<evidence type="ECO:0000256" key="17">
    <source>
        <dbReference type="HAMAP-Rule" id="MF_00639"/>
    </source>
</evidence>
<dbReference type="Pfam" id="PF08245">
    <property type="entry name" value="Mur_ligase_M"/>
    <property type="match status" value="1"/>
</dbReference>
<evidence type="ECO:0000256" key="5">
    <source>
        <dbReference type="ARBA" id="ARBA00012212"/>
    </source>
</evidence>
<dbReference type="GO" id="GO:0008764">
    <property type="term" value="F:UDP-N-acetylmuramoylalanine-D-glutamate ligase activity"/>
    <property type="evidence" value="ECO:0007669"/>
    <property type="project" value="UniProtKB-UniRule"/>
</dbReference>
<dbReference type="RefSeq" id="WP_154406600.1">
    <property type="nucleotide sequence ID" value="NZ_VUNR01000007.1"/>
</dbReference>
<keyword evidence="17 18" id="KW-0132">Cell division</keyword>
<dbReference type="Proteomes" id="UP000433181">
    <property type="component" value="Unassembled WGS sequence"/>
</dbReference>
<evidence type="ECO:0000256" key="4">
    <source>
        <dbReference type="ARBA" id="ARBA00010416"/>
    </source>
</evidence>
<evidence type="ECO:0000256" key="14">
    <source>
        <dbReference type="ARBA" id="ARBA00030398"/>
    </source>
</evidence>
<keyword evidence="22" id="KW-1185">Reference proteome</keyword>
<keyword evidence="12 17" id="KW-0573">Peptidoglycan synthesis</keyword>
<dbReference type="GO" id="GO:0009252">
    <property type="term" value="P:peptidoglycan biosynthetic process"/>
    <property type="evidence" value="ECO:0007669"/>
    <property type="project" value="UniProtKB-UniRule"/>
</dbReference>
<sequence length="457" mass="49297">MDFANKNVLVVGVGISGNAAAKLAKKLGAAKVVLSDAKAEKDLKYDLSDVRAAGVELVFGPQAASLLDGVDMVILSPAVPVKVPLVQEAYKRSISVVTEVQVAYELAKSPILAVTGTNGKTTTVTLLGELMKTRYENAGVGGNIGIPLCEQAVQAGEGSCVVAEISSYQMEATTNFRPHVAVVLNVTPDHVVRHGSLEVYQQMKEKMFSQQTPEDYLVLNYDNDKTRDMANRAKGQVFFFSRLKKLEEGAFVQDGWLTIVWKGQTCRLCRTDELKIKGGHNVENALAAAAAAFLAGARIPKIIDVLKEFAGVEHRIEPVATIAGVSYYNDSKATNTDSSIKALESFDGHIVLIAGGDDKMTDLTDFMTLVKERVDELILVGDAAARFKENALKLGYPAEHIHEAGYSMEEAVKTAHAIAGPPQTVLLSPACASFDMYEGFEARGRDFKRLVKALADN</sequence>
<feature type="domain" description="Mur ligase C-terminal" evidence="19">
    <location>
        <begin position="314"/>
        <end position="431"/>
    </location>
</feature>
<dbReference type="InterPro" id="IPR004101">
    <property type="entry name" value="Mur_ligase_C"/>
</dbReference>
<dbReference type="Pfam" id="PF21799">
    <property type="entry name" value="MurD-like_N"/>
    <property type="match status" value="1"/>
</dbReference>
<accession>A0A6I2UEZ6</accession>
<name>A0A6I2UEZ6_9FIRM</name>
<keyword evidence="7 17" id="KW-0963">Cytoplasm</keyword>
<evidence type="ECO:0000256" key="6">
    <source>
        <dbReference type="ARBA" id="ARBA00015655"/>
    </source>
</evidence>
<dbReference type="InterPro" id="IPR013221">
    <property type="entry name" value="Mur_ligase_cen"/>
</dbReference>
<evidence type="ECO:0000256" key="12">
    <source>
        <dbReference type="ARBA" id="ARBA00022984"/>
    </source>
</evidence>
<dbReference type="NCBIfam" id="TIGR01087">
    <property type="entry name" value="murD"/>
    <property type="match status" value="1"/>
</dbReference>
<evidence type="ECO:0000256" key="9">
    <source>
        <dbReference type="ARBA" id="ARBA00022741"/>
    </source>
</evidence>
<dbReference type="Gene3D" id="3.40.1190.10">
    <property type="entry name" value="Mur-like, catalytic domain"/>
    <property type="match status" value="1"/>
</dbReference>
<feature type="domain" description="Mur ligase central" evidence="20">
    <location>
        <begin position="114"/>
        <end position="292"/>
    </location>
</feature>
<organism evidence="21 22">
    <name type="scientific">Anaerovibrio slackiae</name>
    <dbReference type="NCBI Taxonomy" id="2652309"/>
    <lineage>
        <taxon>Bacteria</taxon>
        <taxon>Bacillati</taxon>
        <taxon>Bacillota</taxon>
        <taxon>Negativicutes</taxon>
        <taxon>Selenomonadales</taxon>
        <taxon>Selenomonadaceae</taxon>
        <taxon>Anaerovibrio</taxon>
    </lineage>
</organism>
<gene>
    <name evidence="17 21" type="primary">murD</name>
    <name evidence="21" type="ORF">FYJ84_05425</name>
</gene>
<evidence type="ECO:0000256" key="11">
    <source>
        <dbReference type="ARBA" id="ARBA00022960"/>
    </source>
</evidence>
<dbReference type="EC" id="6.3.2.9" evidence="5 17"/>
<keyword evidence="17 18" id="KW-0131">Cell cycle</keyword>